<sequence>MFCSLKKFIEFFFGPRSRFIGNTKKLSLLKRFCRSSSDGISSLHGSHHVAQKLTRRRLPSKSFKVNLLPFSSSNVLENPDFLEIINSSAVSVQIYKGLQIVKIMAYTIKKLLLKKNFLINIKTIN</sequence>
<reference evidence="1" key="1">
    <citation type="submission" date="2018-05" db="EMBL/GenBank/DDBJ databases">
        <authorList>
            <person name="Lanie J.A."/>
            <person name="Ng W.-L."/>
            <person name="Kazmierczak K.M."/>
            <person name="Andrzejewski T.M."/>
            <person name="Davidsen T.M."/>
            <person name="Wayne K.J."/>
            <person name="Tettelin H."/>
            <person name="Glass J.I."/>
            <person name="Rusch D."/>
            <person name="Podicherti R."/>
            <person name="Tsui H.-C.T."/>
            <person name="Winkler M.E."/>
        </authorList>
    </citation>
    <scope>NUCLEOTIDE SEQUENCE</scope>
</reference>
<name>A0A381T6Y6_9ZZZZ</name>
<organism evidence="1">
    <name type="scientific">marine metagenome</name>
    <dbReference type="NCBI Taxonomy" id="408172"/>
    <lineage>
        <taxon>unclassified sequences</taxon>
        <taxon>metagenomes</taxon>
        <taxon>ecological metagenomes</taxon>
    </lineage>
</organism>
<dbReference type="AlphaFoldDB" id="A0A381T6Y6"/>
<dbReference type="EMBL" id="UINC01004120">
    <property type="protein sequence ID" value="SVA11950.1"/>
    <property type="molecule type" value="Genomic_DNA"/>
</dbReference>
<gene>
    <name evidence="1" type="ORF">METZ01_LOCUS64804</name>
</gene>
<proteinExistence type="predicted"/>
<accession>A0A381T6Y6</accession>
<protein>
    <submittedName>
        <fullName evidence="1">Uncharacterized protein</fullName>
    </submittedName>
</protein>
<evidence type="ECO:0000313" key="1">
    <source>
        <dbReference type="EMBL" id="SVA11950.1"/>
    </source>
</evidence>